<keyword evidence="3" id="KW-1185">Reference proteome</keyword>
<evidence type="ECO:0000256" key="1">
    <source>
        <dbReference type="SAM" id="MobiDB-lite"/>
    </source>
</evidence>
<name>A0A919A9C0_9ACTN</name>
<sequence>MERGTDPLPVTLNRAAETSASSGTRAAGSSAMRGVMGTSAVIARVVIAVSKKGRGMVAVVVTPLTDRVRLM</sequence>
<protein>
    <submittedName>
        <fullName evidence="2">Uncharacterized protein</fullName>
    </submittedName>
</protein>
<accession>A0A919A9C0</accession>
<feature type="region of interest" description="Disordered" evidence="1">
    <location>
        <begin position="1"/>
        <end position="31"/>
    </location>
</feature>
<feature type="compositionally biased region" description="Low complexity" evidence="1">
    <location>
        <begin position="14"/>
        <end position="31"/>
    </location>
</feature>
<organism evidence="2 3">
    <name type="scientific">Streptomyces longispororuber</name>
    <dbReference type="NCBI Taxonomy" id="68230"/>
    <lineage>
        <taxon>Bacteria</taxon>
        <taxon>Bacillati</taxon>
        <taxon>Actinomycetota</taxon>
        <taxon>Actinomycetes</taxon>
        <taxon>Kitasatosporales</taxon>
        <taxon>Streptomycetaceae</taxon>
        <taxon>Streptomyces</taxon>
    </lineage>
</organism>
<reference evidence="2" key="1">
    <citation type="journal article" date="2014" name="Int. J. Syst. Evol. Microbiol.">
        <title>Complete genome sequence of Corynebacterium casei LMG S-19264T (=DSM 44701T), isolated from a smear-ripened cheese.</title>
        <authorList>
            <consortium name="US DOE Joint Genome Institute (JGI-PGF)"/>
            <person name="Walter F."/>
            <person name="Albersmeier A."/>
            <person name="Kalinowski J."/>
            <person name="Ruckert C."/>
        </authorList>
    </citation>
    <scope>NUCLEOTIDE SEQUENCE</scope>
    <source>
        <strain evidence="2">JCM 4784</strain>
    </source>
</reference>
<dbReference type="Proteomes" id="UP000608024">
    <property type="component" value="Unassembled WGS sequence"/>
</dbReference>
<dbReference type="EMBL" id="BNBT01000191">
    <property type="protein sequence ID" value="GHE93882.1"/>
    <property type="molecule type" value="Genomic_DNA"/>
</dbReference>
<gene>
    <name evidence="2" type="ORF">GCM10018785_69490</name>
</gene>
<evidence type="ECO:0000313" key="3">
    <source>
        <dbReference type="Proteomes" id="UP000608024"/>
    </source>
</evidence>
<dbReference type="AlphaFoldDB" id="A0A919A9C0"/>
<proteinExistence type="predicted"/>
<reference evidence="2" key="2">
    <citation type="submission" date="2020-09" db="EMBL/GenBank/DDBJ databases">
        <authorList>
            <person name="Sun Q."/>
            <person name="Ohkuma M."/>
        </authorList>
    </citation>
    <scope>NUCLEOTIDE SEQUENCE</scope>
    <source>
        <strain evidence="2">JCM 4784</strain>
    </source>
</reference>
<evidence type="ECO:0000313" key="2">
    <source>
        <dbReference type="EMBL" id="GHE93882.1"/>
    </source>
</evidence>
<comment type="caution">
    <text evidence="2">The sequence shown here is derived from an EMBL/GenBank/DDBJ whole genome shotgun (WGS) entry which is preliminary data.</text>
</comment>